<dbReference type="GO" id="GO:0006635">
    <property type="term" value="P:fatty acid beta-oxidation"/>
    <property type="evidence" value="ECO:0007669"/>
    <property type="project" value="UniProtKB-UniPathway"/>
</dbReference>
<dbReference type="InterPro" id="IPR029069">
    <property type="entry name" value="HotDog_dom_sf"/>
</dbReference>
<comment type="pathway">
    <text evidence="2">Lipid metabolism; fatty acid beta-oxidation.</text>
</comment>
<comment type="similarity">
    <text evidence="3">Belongs to the short-chain dehydrogenases/reductases (SDR) family.</text>
</comment>
<dbReference type="Pfam" id="PF22622">
    <property type="entry name" value="MFE-2_hydrat-2_N"/>
    <property type="match status" value="1"/>
</dbReference>
<gene>
    <name evidence="10" type="ORF">HGMM_F41E03C20</name>
</gene>
<evidence type="ECO:0000256" key="2">
    <source>
        <dbReference type="ARBA" id="ARBA00005005"/>
    </source>
</evidence>
<dbReference type="Pfam" id="PF00106">
    <property type="entry name" value="adh_short"/>
    <property type="match status" value="1"/>
</dbReference>
<dbReference type="Pfam" id="PF01575">
    <property type="entry name" value="MaoC_dehydratas"/>
    <property type="match status" value="1"/>
</dbReference>
<evidence type="ECO:0000256" key="7">
    <source>
        <dbReference type="ARBA" id="ARBA00023140"/>
    </source>
</evidence>
<keyword evidence="8" id="KW-0456">Lyase</keyword>
<dbReference type="EMBL" id="AP011753">
    <property type="protein sequence ID" value="BAL56609.1"/>
    <property type="molecule type" value="Genomic_DNA"/>
</dbReference>
<dbReference type="Gene3D" id="3.40.50.720">
    <property type="entry name" value="NAD(P)-binding Rossmann-like Domain"/>
    <property type="match status" value="1"/>
</dbReference>
<dbReference type="InterPro" id="IPR036527">
    <property type="entry name" value="SCP2_sterol-bd_dom_sf"/>
</dbReference>
<evidence type="ECO:0000256" key="5">
    <source>
        <dbReference type="ARBA" id="ARBA00023002"/>
    </source>
</evidence>
<organism evidence="10">
    <name type="scientific">uncultured prokaryote</name>
    <dbReference type="NCBI Taxonomy" id="198431"/>
    <lineage>
        <taxon>unclassified sequences</taxon>
        <taxon>environmental samples</taxon>
    </lineage>
</organism>
<dbReference type="InterPro" id="IPR051687">
    <property type="entry name" value="Peroxisomal_Beta-Oxidation"/>
</dbReference>
<protein>
    <submittedName>
        <fullName evidence="10">Short-chain dehydrogenase/reductase</fullName>
    </submittedName>
</protein>
<evidence type="ECO:0000256" key="1">
    <source>
        <dbReference type="ARBA" id="ARBA00004275"/>
    </source>
</evidence>
<dbReference type="Gene3D" id="3.30.1050.10">
    <property type="entry name" value="SCP2 sterol-binding domain"/>
    <property type="match status" value="1"/>
</dbReference>
<name>H5SKC3_9ZZZZ</name>
<reference evidence="10" key="2">
    <citation type="journal article" date="2012" name="PLoS ONE">
        <title>A Deeply Branching Thermophilic Bacterium with an Ancient Acetyl-CoA Pathway Dominates a Subsurface Ecosystem.</title>
        <authorList>
            <person name="Takami H."/>
            <person name="Noguchi H."/>
            <person name="Takaki Y."/>
            <person name="Uchiyama I."/>
            <person name="Toyoda A."/>
            <person name="Nishi S."/>
            <person name="Chee G.-J."/>
            <person name="Arai W."/>
            <person name="Nunoura T."/>
            <person name="Itoh T."/>
            <person name="Hattori M."/>
            <person name="Takai K."/>
        </authorList>
    </citation>
    <scope>NUCLEOTIDE SEQUENCE</scope>
</reference>
<evidence type="ECO:0000256" key="4">
    <source>
        <dbReference type="ARBA" id="ARBA00022832"/>
    </source>
</evidence>
<dbReference type="Gene3D" id="3.10.129.10">
    <property type="entry name" value="Hotdog Thioesterase"/>
    <property type="match status" value="1"/>
</dbReference>
<dbReference type="InterPro" id="IPR036291">
    <property type="entry name" value="NAD(P)-bd_dom_sf"/>
</dbReference>
<dbReference type="GO" id="GO:0004300">
    <property type="term" value="F:enoyl-CoA hydratase activity"/>
    <property type="evidence" value="ECO:0007669"/>
    <property type="project" value="UniProtKB-ARBA"/>
</dbReference>
<evidence type="ECO:0000313" key="10">
    <source>
        <dbReference type="EMBL" id="BAL56609.1"/>
    </source>
</evidence>
<dbReference type="InterPro" id="IPR002539">
    <property type="entry name" value="MaoC-like_dom"/>
</dbReference>
<dbReference type="SUPFAM" id="SSF51735">
    <property type="entry name" value="NAD(P)-binding Rossmann-fold domains"/>
    <property type="match status" value="1"/>
</dbReference>
<dbReference type="SUPFAM" id="SSF54637">
    <property type="entry name" value="Thioesterase/thiol ester dehydrase-isomerase"/>
    <property type="match status" value="2"/>
</dbReference>
<keyword evidence="7" id="KW-0576">Peroxisome</keyword>
<dbReference type="PRINTS" id="PR00081">
    <property type="entry name" value="GDHRDH"/>
</dbReference>
<dbReference type="AlphaFoldDB" id="H5SKC3"/>
<proteinExistence type="inferred from homology"/>
<dbReference type="SUPFAM" id="SSF55718">
    <property type="entry name" value="SCP-like"/>
    <property type="match status" value="1"/>
</dbReference>
<sequence>MPINLDAIGKRIGPMTTQYSWKEAVLYALGVGAGFDELEYVYENRLKIIPSFAVPLAYPFFAEVVARSGINLAGLLHAEQETIFHAPLSPEGDTLTTEGRITRVYDRGEGKGAFVIAEAVTTGSDGRRRFTHIMTLFGRLDGGFGGEPPPKEEFVFPDRPPDFVEEQCPSRDQPLIYRLSGDTFALHVDPDFARASGFEGPIMHGLCTHGFACRAVVKHLFPGEPERMSRFRVRFSRPLYPGVPIRTEIWKLEEGKAVFRTVNAQTGEVVLDRGVVEWVSREEAARRARGEIRFDGRVAIVTGAGRGLGRAYALELARRGARVVVNDPGVSRDGSGEITSAVADEVVAEIRALGGEAVANYDSVATPEGGERIVQTALEAFGRVDILINNAGILRDKSFANMTPEMWEAVLSVHLDGAYNVTRPAFLRMREQGYGRIVFTTSAAGLFGNFGQTNYSAAKMGLVGLMNTLKLEGEKYGIKVNTVAPLATTRLTEDVFPPEVQEQLKPEYVVPLVVYLCSEECPVSGGVYTAGGGVYGRAVVVSAPGVRLDGDRIPTPEDIAARWQEIISLAGAKPYPNANAQILEMLSPPAAPAPAPAAPAAGLSAPAAPAGAPTTVAEVFARMPEFFRPEKAAGVDVVFQFRISGPGGGDWYVVVKEGTCTVSPGVHEKPTTTLKMADEDFLALVAGKLPAMQAFTTGKLKIEGDLMKSQLVQKLFRF</sequence>
<dbReference type="UniPathway" id="UPA00659"/>
<feature type="domain" description="Ketoreductase" evidence="9">
    <location>
        <begin position="297"/>
        <end position="489"/>
    </location>
</feature>
<accession>H5SKC3</accession>
<evidence type="ECO:0000256" key="6">
    <source>
        <dbReference type="ARBA" id="ARBA00023098"/>
    </source>
</evidence>
<dbReference type="InterPro" id="IPR002347">
    <property type="entry name" value="SDR_fam"/>
</dbReference>
<comment type="subcellular location">
    <subcellularLocation>
        <location evidence="1">Peroxisome</location>
    </subcellularLocation>
</comment>
<dbReference type="SMART" id="SM00822">
    <property type="entry name" value="PKS_KR"/>
    <property type="match status" value="1"/>
</dbReference>
<keyword evidence="6" id="KW-0443">Lipid metabolism</keyword>
<dbReference type="InterPro" id="IPR057326">
    <property type="entry name" value="KR_dom"/>
</dbReference>
<dbReference type="CDD" id="cd03448">
    <property type="entry name" value="HDE_HSD"/>
    <property type="match status" value="1"/>
</dbReference>
<dbReference type="PANTHER" id="PTHR45024">
    <property type="entry name" value="DEHYDROGENASES, SHORT CHAIN"/>
    <property type="match status" value="1"/>
</dbReference>
<evidence type="ECO:0000259" key="9">
    <source>
        <dbReference type="SMART" id="SM00822"/>
    </source>
</evidence>
<dbReference type="Pfam" id="PF02036">
    <property type="entry name" value="SCP2"/>
    <property type="match status" value="1"/>
</dbReference>
<dbReference type="GO" id="GO:0016491">
    <property type="term" value="F:oxidoreductase activity"/>
    <property type="evidence" value="ECO:0007669"/>
    <property type="project" value="UniProtKB-KW"/>
</dbReference>
<evidence type="ECO:0000256" key="3">
    <source>
        <dbReference type="ARBA" id="ARBA00006484"/>
    </source>
</evidence>
<reference evidence="10" key="1">
    <citation type="journal article" date="2005" name="Environ. Microbiol.">
        <title>Genetic and functional properties of uncultivated thermophilic crenarchaeotes from a subsurface gold mine as revealed by analysis of genome fragments.</title>
        <authorList>
            <person name="Nunoura T."/>
            <person name="Hirayama H."/>
            <person name="Takami H."/>
            <person name="Oida H."/>
            <person name="Nishi S."/>
            <person name="Shimamura S."/>
            <person name="Suzuki Y."/>
            <person name="Inagaki F."/>
            <person name="Takai K."/>
            <person name="Nealson K.H."/>
            <person name="Horikoshi K."/>
        </authorList>
    </citation>
    <scope>NUCLEOTIDE SEQUENCE</scope>
</reference>
<dbReference type="InterPro" id="IPR054357">
    <property type="entry name" value="MFE-2_N"/>
</dbReference>
<keyword evidence="5" id="KW-0560">Oxidoreductase</keyword>
<evidence type="ECO:0000256" key="8">
    <source>
        <dbReference type="ARBA" id="ARBA00023239"/>
    </source>
</evidence>
<dbReference type="PRINTS" id="PR00080">
    <property type="entry name" value="SDRFAMILY"/>
</dbReference>
<dbReference type="CDD" id="cd05353">
    <property type="entry name" value="hydroxyacyl-CoA-like_DH_SDR_c-like"/>
    <property type="match status" value="1"/>
</dbReference>
<keyword evidence="4" id="KW-0276">Fatty acid metabolism</keyword>
<dbReference type="PANTHER" id="PTHR45024:SF2">
    <property type="entry name" value="SCP2 DOMAIN-CONTAINING PROTEIN"/>
    <property type="match status" value="1"/>
</dbReference>
<dbReference type="InterPro" id="IPR003033">
    <property type="entry name" value="SCP2_sterol-bd_dom"/>
</dbReference>